<keyword evidence="1" id="KW-1133">Transmembrane helix</keyword>
<protein>
    <recommendedName>
        <fullName evidence="4">Odorant receptor</fullName>
    </recommendedName>
</protein>
<dbReference type="PANTHER" id="PTHR35307">
    <property type="entry name" value="PROTEIN, PUTATIVE-RELATED"/>
    <property type="match status" value="1"/>
</dbReference>
<feature type="transmembrane region" description="Helical" evidence="1">
    <location>
        <begin position="73"/>
        <end position="96"/>
    </location>
</feature>
<feature type="transmembrane region" description="Helical" evidence="1">
    <location>
        <begin position="112"/>
        <end position="132"/>
    </location>
</feature>
<dbReference type="AlphaFoldDB" id="A0AAV6X6V2"/>
<evidence type="ECO:0000313" key="2">
    <source>
        <dbReference type="EMBL" id="KAG8378851.1"/>
    </source>
</evidence>
<name>A0AAV6X6V2_9LAMI</name>
<feature type="transmembrane region" description="Helical" evidence="1">
    <location>
        <begin position="278"/>
        <end position="300"/>
    </location>
</feature>
<evidence type="ECO:0008006" key="4">
    <source>
        <dbReference type="Google" id="ProtNLM"/>
    </source>
</evidence>
<feature type="transmembrane region" description="Helical" evidence="1">
    <location>
        <begin position="333"/>
        <end position="350"/>
    </location>
</feature>
<evidence type="ECO:0000256" key="1">
    <source>
        <dbReference type="SAM" id="Phobius"/>
    </source>
</evidence>
<feature type="transmembrane region" description="Helical" evidence="1">
    <location>
        <begin position="48"/>
        <end position="66"/>
    </location>
</feature>
<sequence>MPGNVSTYDADLEKQLEAHMLLQPLLAMKLPVDLTTRMWAFTDRLAKVSSLLFMSTVMGNFMICLGSMDEKDIFMNVTALAILVITVIVNVCVQIIQMRHFLEGRKMFAEEIAASISMLLLLVMVTSSAIMIPATKRYLESKYHEMMKTASDDQILESMEEGNITFDKLSALIFILAEIREVMAHKTIDLTASKYGWSIKWIVLAQSIGVAVGTIAPAFRCCTAIKLKCYEKSTRSFQDEFKIDAYWTQRLVEWKESSLPLQIRNRNWRKTLHCTKGLILNFVIRIQIFIVLCSKVKVIAANSMYRICERLLRAQEGDSLATDEGLFEQLSNMIANIMAACFTNLMRVIIMKCHRRAIKDNAKSVREAALLLGETEEILRILEQHRAARSDPDESEYIKKWCGLISQKF</sequence>
<accession>A0AAV6X6V2</accession>
<reference evidence="2" key="1">
    <citation type="submission" date="2019-10" db="EMBL/GenBank/DDBJ databases">
        <authorList>
            <person name="Zhang R."/>
            <person name="Pan Y."/>
            <person name="Wang J."/>
            <person name="Ma R."/>
            <person name="Yu S."/>
        </authorList>
    </citation>
    <scope>NUCLEOTIDE SEQUENCE</scope>
    <source>
        <strain evidence="2">LA-IB0</strain>
        <tissue evidence="2">Leaf</tissue>
    </source>
</reference>
<dbReference type="EMBL" id="WHWC01000007">
    <property type="protein sequence ID" value="KAG8378851.1"/>
    <property type="molecule type" value="Genomic_DNA"/>
</dbReference>
<organism evidence="2 3">
    <name type="scientific">Buddleja alternifolia</name>
    <dbReference type="NCBI Taxonomy" id="168488"/>
    <lineage>
        <taxon>Eukaryota</taxon>
        <taxon>Viridiplantae</taxon>
        <taxon>Streptophyta</taxon>
        <taxon>Embryophyta</taxon>
        <taxon>Tracheophyta</taxon>
        <taxon>Spermatophyta</taxon>
        <taxon>Magnoliopsida</taxon>
        <taxon>eudicotyledons</taxon>
        <taxon>Gunneridae</taxon>
        <taxon>Pentapetalae</taxon>
        <taxon>asterids</taxon>
        <taxon>lamiids</taxon>
        <taxon>Lamiales</taxon>
        <taxon>Scrophulariaceae</taxon>
        <taxon>Buddlejeae</taxon>
        <taxon>Buddleja</taxon>
    </lineage>
</organism>
<keyword evidence="1" id="KW-0812">Transmembrane</keyword>
<dbReference type="Proteomes" id="UP000826271">
    <property type="component" value="Unassembled WGS sequence"/>
</dbReference>
<gene>
    <name evidence="2" type="ORF">BUALT_Bualt07G0027700</name>
</gene>
<proteinExistence type="predicted"/>
<keyword evidence="1" id="KW-0472">Membrane</keyword>
<dbReference type="PANTHER" id="PTHR35307:SF3">
    <property type="entry name" value="DUF4220 DOMAIN-CONTAINING PROTEIN"/>
    <property type="match status" value="1"/>
</dbReference>
<evidence type="ECO:0000313" key="3">
    <source>
        <dbReference type="Proteomes" id="UP000826271"/>
    </source>
</evidence>
<comment type="caution">
    <text evidence="2">The sequence shown here is derived from an EMBL/GenBank/DDBJ whole genome shotgun (WGS) entry which is preliminary data.</text>
</comment>
<keyword evidence="3" id="KW-1185">Reference proteome</keyword>